<comment type="caution">
    <text evidence="1">The sequence shown here is derived from an EMBL/GenBank/DDBJ whole genome shotgun (WGS) entry which is preliminary data.</text>
</comment>
<gene>
    <name evidence="1" type="ORF">B0A81_20985</name>
</gene>
<evidence type="ECO:0000313" key="1">
    <source>
        <dbReference type="EMBL" id="OXB00217.1"/>
    </source>
</evidence>
<evidence type="ECO:0000313" key="2">
    <source>
        <dbReference type="Proteomes" id="UP000198381"/>
    </source>
</evidence>
<dbReference type="EMBL" id="MUHD01000052">
    <property type="protein sequence ID" value="OXB00217.1"/>
    <property type="molecule type" value="Genomic_DNA"/>
</dbReference>
<reference evidence="1 2" key="1">
    <citation type="submission" date="2016-11" db="EMBL/GenBank/DDBJ databases">
        <title>Whole genomes of Flavobacteriaceae.</title>
        <authorList>
            <person name="Stine C."/>
            <person name="Li C."/>
            <person name="Tadesse D."/>
        </authorList>
    </citation>
    <scope>NUCLEOTIDE SEQUENCE [LARGE SCALE GENOMIC DNA]</scope>
    <source>
        <strain evidence="1 2">CCUG 60112</strain>
    </source>
</reference>
<keyword evidence="2" id="KW-1185">Reference proteome</keyword>
<dbReference type="Proteomes" id="UP000198381">
    <property type="component" value="Unassembled WGS sequence"/>
</dbReference>
<proteinExistence type="predicted"/>
<evidence type="ECO:0008006" key="3">
    <source>
        <dbReference type="Google" id="ProtNLM"/>
    </source>
</evidence>
<protein>
    <recommendedName>
        <fullName evidence="3">Secreted protein</fullName>
    </recommendedName>
</protein>
<organism evidence="1 2">
    <name type="scientific">Flavobacterium plurextorum</name>
    <dbReference type="NCBI Taxonomy" id="1114867"/>
    <lineage>
        <taxon>Bacteria</taxon>
        <taxon>Pseudomonadati</taxon>
        <taxon>Bacteroidota</taxon>
        <taxon>Flavobacteriia</taxon>
        <taxon>Flavobacteriales</taxon>
        <taxon>Flavobacteriaceae</taxon>
        <taxon>Flavobacterium</taxon>
    </lineage>
</organism>
<name>A0ABX4CPV6_9FLAO</name>
<sequence>MFLAFIVIFCAEAKATILKRNIDNIMDFLMMLRKLSQSADFTPQSFADRFFFILLKCFGWLIDFELFFSTEQILAGKWCKHFPVFFTY</sequence>
<accession>A0ABX4CPV6</accession>